<protein>
    <recommendedName>
        <fullName evidence="5">Carboxylic ester hydrolase</fullName>
        <ecNumber evidence="5">3.1.1.-</ecNumber>
    </recommendedName>
</protein>
<evidence type="ECO:0000313" key="8">
    <source>
        <dbReference type="Proteomes" id="UP000728032"/>
    </source>
</evidence>
<dbReference type="EMBL" id="OC934734">
    <property type="protein sequence ID" value="CAD7660320.1"/>
    <property type="molecule type" value="Genomic_DNA"/>
</dbReference>
<evidence type="ECO:0000256" key="3">
    <source>
        <dbReference type="ARBA" id="ARBA00022801"/>
    </source>
</evidence>
<dbReference type="GO" id="GO:0003990">
    <property type="term" value="F:acetylcholinesterase activity"/>
    <property type="evidence" value="ECO:0007669"/>
    <property type="project" value="TreeGrafter"/>
</dbReference>
<reference evidence="7" key="1">
    <citation type="submission" date="2020-11" db="EMBL/GenBank/DDBJ databases">
        <authorList>
            <person name="Tran Van P."/>
        </authorList>
    </citation>
    <scope>NUCLEOTIDE SEQUENCE</scope>
</reference>
<dbReference type="AlphaFoldDB" id="A0A7R9MJB2"/>
<dbReference type="GO" id="GO:0005886">
    <property type="term" value="C:plasma membrane"/>
    <property type="evidence" value="ECO:0007669"/>
    <property type="project" value="TreeGrafter"/>
</dbReference>
<sequence length="308" mass="34484">IVSDNDVWYKGCKYSVPVESLYSSSGIPYAKPPIGDLRFQRPQPIDYSVPTLIDCTDYGTACMQPIPTSGHSSEDCLYLNIWTPTMDIGAGLPVMVYIHGGGFTIGSGHPYLIDTFSISNVYGGAILALRDVVVVNFNYRLGVWGFLYGNSSDCPGNMGLWDQSMALNWTRHHIHAFGGDPNRITLFGESAGSISISKHLVSNVTRNWFQRVIMQSGSAFNKMWSQDTDYSYSIARKFATDPILWPDSGTCNDERTWIQCFRNKTSTQLLWAQTQSGLLWKPRDPWITVGLSTYFKPIFGDRFLPIPV</sequence>
<dbReference type="EMBL" id="CAJPVJ010019909">
    <property type="protein sequence ID" value="CAG2177458.1"/>
    <property type="molecule type" value="Genomic_DNA"/>
</dbReference>
<keyword evidence="3 5" id="KW-0378">Hydrolase</keyword>
<feature type="non-terminal residue" evidence="7">
    <location>
        <position position="308"/>
    </location>
</feature>
<evidence type="ECO:0000259" key="6">
    <source>
        <dbReference type="Pfam" id="PF00135"/>
    </source>
</evidence>
<dbReference type="InterPro" id="IPR029058">
    <property type="entry name" value="AB_hydrolase_fold"/>
</dbReference>
<evidence type="ECO:0000256" key="2">
    <source>
        <dbReference type="ARBA" id="ARBA00022487"/>
    </source>
</evidence>
<evidence type="ECO:0000256" key="4">
    <source>
        <dbReference type="ARBA" id="ARBA00023180"/>
    </source>
</evidence>
<dbReference type="Proteomes" id="UP000728032">
    <property type="component" value="Unassembled WGS sequence"/>
</dbReference>
<comment type="similarity">
    <text evidence="1 5">Belongs to the type-B carboxylesterase/lipase family.</text>
</comment>
<accession>A0A7R9MJB2</accession>
<keyword evidence="8" id="KW-1185">Reference proteome</keyword>
<organism evidence="7">
    <name type="scientific">Oppiella nova</name>
    <dbReference type="NCBI Taxonomy" id="334625"/>
    <lineage>
        <taxon>Eukaryota</taxon>
        <taxon>Metazoa</taxon>
        <taxon>Ecdysozoa</taxon>
        <taxon>Arthropoda</taxon>
        <taxon>Chelicerata</taxon>
        <taxon>Arachnida</taxon>
        <taxon>Acari</taxon>
        <taxon>Acariformes</taxon>
        <taxon>Sarcoptiformes</taxon>
        <taxon>Oribatida</taxon>
        <taxon>Brachypylina</taxon>
        <taxon>Oppioidea</taxon>
        <taxon>Oppiidae</taxon>
        <taxon>Oppiella</taxon>
    </lineage>
</organism>
<dbReference type="InterPro" id="IPR050654">
    <property type="entry name" value="AChE-related_enzymes"/>
</dbReference>
<evidence type="ECO:0000313" key="7">
    <source>
        <dbReference type="EMBL" id="CAD7660320.1"/>
    </source>
</evidence>
<dbReference type="InterPro" id="IPR002018">
    <property type="entry name" value="CarbesteraseB"/>
</dbReference>
<dbReference type="InterPro" id="IPR019819">
    <property type="entry name" value="Carboxylesterase_B_CS"/>
</dbReference>
<dbReference type="SUPFAM" id="SSF53474">
    <property type="entry name" value="alpha/beta-Hydrolases"/>
    <property type="match status" value="1"/>
</dbReference>
<dbReference type="PROSITE" id="PS00122">
    <property type="entry name" value="CARBOXYLESTERASE_B_1"/>
    <property type="match status" value="1"/>
</dbReference>
<gene>
    <name evidence="7" type="ORF">ONB1V03_LOCUS16890</name>
</gene>
<dbReference type="GO" id="GO:0019695">
    <property type="term" value="P:choline metabolic process"/>
    <property type="evidence" value="ECO:0007669"/>
    <property type="project" value="TreeGrafter"/>
</dbReference>
<dbReference type="GO" id="GO:0006581">
    <property type="term" value="P:acetylcholine catabolic process"/>
    <property type="evidence" value="ECO:0007669"/>
    <property type="project" value="TreeGrafter"/>
</dbReference>
<dbReference type="GO" id="GO:0005615">
    <property type="term" value="C:extracellular space"/>
    <property type="evidence" value="ECO:0007669"/>
    <property type="project" value="TreeGrafter"/>
</dbReference>
<feature type="domain" description="Carboxylesterase type B" evidence="6">
    <location>
        <begin position="20"/>
        <end position="304"/>
    </location>
</feature>
<proteinExistence type="inferred from homology"/>
<dbReference type="EC" id="3.1.1.-" evidence="5"/>
<dbReference type="PROSITE" id="PS00941">
    <property type="entry name" value="CARBOXYLESTERASE_B_2"/>
    <property type="match status" value="1"/>
</dbReference>
<dbReference type="Gene3D" id="3.40.50.1820">
    <property type="entry name" value="alpha/beta hydrolase"/>
    <property type="match status" value="1"/>
</dbReference>
<dbReference type="Pfam" id="PF00135">
    <property type="entry name" value="COesterase"/>
    <property type="match status" value="1"/>
</dbReference>
<keyword evidence="2" id="KW-0719">Serine esterase</keyword>
<keyword evidence="4" id="KW-0325">Glycoprotein</keyword>
<dbReference type="PANTHER" id="PTHR43918">
    <property type="entry name" value="ACETYLCHOLINESTERASE"/>
    <property type="match status" value="1"/>
</dbReference>
<dbReference type="OrthoDB" id="19653at2759"/>
<evidence type="ECO:0000256" key="5">
    <source>
        <dbReference type="RuleBase" id="RU361235"/>
    </source>
</evidence>
<feature type="non-terminal residue" evidence="7">
    <location>
        <position position="1"/>
    </location>
</feature>
<evidence type="ECO:0000256" key="1">
    <source>
        <dbReference type="ARBA" id="ARBA00005964"/>
    </source>
</evidence>
<name>A0A7R9MJB2_9ACAR</name>
<dbReference type="InterPro" id="IPR019826">
    <property type="entry name" value="Carboxylesterase_B_AS"/>
</dbReference>
<dbReference type="PANTHER" id="PTHR43918:SF4">
    <property type="entry name" value="CARBOXYLIC ESTER HYDROLASE"/>
    <property type="match status" value="1"/>
</dbReference>